<sequence>MPSGDLLFGPSRLRILPTCKNNKEVAQERLQQHLALELHPLQLLPIYCLHPAPRLLSIWPPTLLMLAAGRASSAISTSLNIQPVPEATWLPCRVTLL</sequence>
<evidence type="ECO:0000313" key="2">
    <source>
        <dbReference type="Proteomes" id="UP000288216"/>
    </source>
</evidence>
<dbReference type="Proteomes" id="UP000288216">
    <property type="component" value="Unassembled WGS sequence"/>
</dbReference>
<gene>
    <name evidence="1" type="ORF">scyTo_0003908</name>
</gene>
<evidence type="ECO:0000313" key="1">
    <source>
        <dbReference type="EMBL" id="GCB60261.1"/>
    </source>
</evidence>
<comment type="caution">
    <text evidence="1">The sequence shown here is derived from an EMBL/GenBank/DDBJ whole genome shotgun (WGS) entry which is preliminary data.</text>
</comment>
<reference evidence="1 2" key="1">
    <citation type="journal article" date="2018" name="Nat. Ecol. Evol.">
        <title>Shark genomes provide insights into elasmobranch evolution and the origin of vertebrates.</title>
        <authorList>
            <person name="Hara Y"/>
            <person name="Yamaguchi K"/>
            <person name="Onimaru K"/>
            <person name="Kadota M"/>
            <person name="Koyanagi M"/>
            <person name="Keeley SD"/>
            <person name="Tatsumi K"/>
            <person name="Tanaka K"/>
            <person name="Motone F"/>
            <person name="Kageyama Y"/>
            <person name="Nozu R"/>
            <person name="Adachi N"/>
            <person name="Nishimura O"/>
            <person name="Nakagawa R"/>
            <person name="Tanegashima C"/>
            <person name="Kiyatake I"/>
            <person name="Matsumoto R"/>
            <person name="Murakumo K"/>
            <person name="Nishida K"/>
            <person name="Terakita A"/>
            <person name="Kuratani S"/>
            <person name="Sato K"/>
            <person name="Hyodo S Kuraku.S."/>
        </authorList>
    </citation>
    <scope>NUCLEOTIDE SEQUENCE [LARGE SCALE GENOMIC DNA]</scope>
</reference>
<dbReference type="AlphaFoldDB" id="A0A401NHB3"/>
<dbReference type="EMBL" id="BFAA01001108">
    <property type="protein sequence ID" value="GCB60261.1"/>
    <property type="molecule type" value="Genomic_DNA"/>
</dbReference>
<organism evidence="1 2">
    <name type="scientific">Scyliorhinus torazame</name>
    <name type="common">Cloudy catshark</name>
    <name type="synonym">Catulus torazame</name>
    <dbReference type="NCBI Taxonomy" id="75743"/>
    <lineage>
        <taxon>Eukaryota</taxon>
        <taxon>Metazoa</taxon>
        <taxon>Chordata</taxon>
        <taxon>Craniata</taxon>
        <taxon>Vertebrata</taxon>
        <taxon>Chondrichthyes</taxon>
        <taxon>Elasmobranchii</taxon>
        <taxon>Galeomorphii</taxon>
        <taxon>Galeoidea</taxon>
        <taxon>Carcharhiniformes</taxon>
        <taxon>Scyliorhinidae</taxon>
        <taxon>Scyliorhinus</taxon>
    </lineage>
</organism>
<protein>
    <submittedName>
        <fullName evidence="1">Uncharacterized protein</fullName>
    </submittedName>
</protein>
<keyword evidence="2" id="KW-1185">Reference proteome</keyword>
<proteinExistence type="predicted"/>
<name>A0A401NHB3_SCYTO</name>
<accession>A0A401NHB3</accession>